<evidence type="ECO:0000313" key="2">
    <source>
        <dbReference type="EnsemblPlants" id="OMERI07G13650.1"/>
    </source>
</evidence>
<dbReference type="PANTHER" id="PTHR31479:SF25">
    <property type="entry name" value="OS07G0527900 PROTEIN"/>
    <property type="match status" value="1"/>
</dbReference>
<evidence type="ECO:0000256" key="1">
    <source>
        <dbReference type="SAM" id="MobiDB-lite"/>
    </source>
</evidence>
<proteinExistence type="predicted"/>
<dbReference type="STRING" id="40149.A0A0E0ECB8"/>
<dbReference type="Gramene" id="OMERI07G13650.1">
    <property type="protein sequence ID" value="OMERI07G13650.1"/>
    <property type="gene ID" value="OMERI07G13650"/>
</dbReference>
<sequence length="126" mass="13990">MASSSDVETADRFDTSGPVHMMAKNGASSSPIVIDWDNEEHRQCVAACLVNGVYTMENDSNRRRVHTNALAPAWWENFGFRLLRVIKDDSDNNDQFIIGVVYEHVLPASPAATHWFLTTLSPSVAP</sequence>
<dbReference type="EnsemblPlants" id="OMERI07G13650.1">
    <property type="protein sequence ID" value="OMERI07G13650.1"/>
    <property type="gene ID" value="OMERI07G13650"/>
</dbReference>
<feature type="region of interest" description="Disordered" evidence="1">
    <location>
        <begin position="1"/>
        <end position="21"/>
    </location>
</feature>
<dbReference type="PANTHER" id="PTHR31479">
    <property type="entry name" value="ALPHA/BETA-HYDROLASES SUPERFAMILY PROTEIN"/>
    <property type="match status" value="1"/>
</dbReference>
<reference evidence="2" key="2">
    <citation type="submission" date="2018-05" db="EMBL/GenBank/DDBJ databases">
        <title>OmerRS3 (Oryza meridionalis Reference Sequence Version 3).</title>
        <authorList>
            <person name="Zhang J."/>
            <person name="Kudrna D."/>
            <person name="Lee S."/>
            <person name="Talag J."/>
            <person name="Welchert J."/>
            <person name="Wing R.A."/>
        </authorList>
    </citation>
    <scope>NUCLEOTIDE SEQUENCE [LARGE SCALE GENOMIC DNA]</scope>
    <source>
        <strain evidence="2">cv. OR44</strain>
    </source>
</reference>
<keyword evidence="3" id="KW-1185">Reference proteome</keyword>
<dbReference type="AlphaFoldDB" id="A0A0E0ECB8"/>
<reference evidence="2" key="1">
    <citation type="submission" date="2015-04" db="UniProtKB">
        <authorList>
            <consortium name="EnsemblPlants"/>
        </authorList>
    </citation>
    <scope>IDENTIFICATION</scope>
</reference>
<accession>A0A0E0ECB8</accession>
<protein>
    <submittedName>
        <fullName evidence="2">Uncharacterized protein</fullName>
    </submittedName>
</protein>
<organism evidence="2">
    <name type="scientific">Oryza meridionalis</name>
    <dbReference type="NCBI Taxonomy" id="40149"/>
    <lineage>
        <taxon>Eukaryota</taxon>
        <taxon>Viridiplantae</taxon>
        <taxon>Streptophyta</taxon>
        <taxon>Embryophyta</taxon>
        <taxon>Tracheophyta</taxon>
        <taxon>Spermatophyta</taxon>
        <taxon>Magnoliopsida</taxon>
        <taxon>Liliopsida</taxon>
        <taxon>Poales</taxon>
        <taxon>Poaceae</taxon>
        <taxon>BOP clade</taxon>
        <taxon>Oryzoideae</taxon>
        <taxon>Oryzeae</taxon>
        <taxon>Oryzinae</taxon>
        <taxon>Oryza</taxon>
    </lineage>
</organism>
<dbReference type="Proteomes" id="UP000008021">
    <property type="component" value="Chromosome 7"/>
</dbReference>
<dbReference type="HOGENOM" id="CLU_2076688_0_0_1"/>
<dbReference type="eggNOG" id="ENOG502RRQ2">
    <property type="taxonomic scope" value="Eukaryota"/>
</dbReference>
<name>A0A0E0ECB8_9ORYZ</name>
<evidence type="ECO:0000313" key="3">
    <source>
        <dbReference type="Proteomes" id="UP000008021"/>
    </source>
</evidence>